<keyword evidence="2" id="KW-0812">Transmembrane</keyword>
<dbReference type="Proteomes" id="UP000807159">
    <property type="component" value="Chromosome 3"/>
</dbReference>
<evidence type="ECO:0000256" key="3">
    <source>
        <dbReference type="SAM" id="SignalP"/>
    </source>
</evidence>
<sequence>MSLSPKPLLHRLVILLLPLLPLPFSFPLFHGKVIPCFKSANQCFNELPCIYTFRVPTRFHLQKSKSPSSNLSHFQRLCSVTGDNNVSGSSGSHNKNHDHEGSRKRSEMSRSSASNDLLKKLKRYGISGILSYGLLNTAYYLTTFLLVWFYVAPAPGKMGYFAAAERFLKVMAMVWAGSQVTKLVRAGGALALAPFVDRGLSWFTVKFKFESQEKAFIAIVGFCFGLALILFLVMTLLWA</sequence>
<evidence type="ECO:0000313" key="4">
    <source>
        <dbReference type="EMBL" id="KAH8512632.1"/>
    </source>
</evidence>
<comment type="caution">
    <text evidence="4">The sequence shown here is derived from an EMBL/GenBank/DDBJ whole genome shotgun (WGS) entry which is preliminary data.</text>
</comment>
<feature type="transmembrane region" description="Helical" evidence="2">
    <location>
        <begin position="129"/>
        <end position="151"/>
    </location>
</feature>
<dbReference type="PANTHER" id="PTHR34370">
    <property type="entry name" value="OS04G0600100 PROTEIN"/>
    <property type="match status" value="1"/>
</dbReference>
<protein>
    <recommendedName>
        <fullName evidence="6">Gag-Pol polyprotein/retrotransposon</fullName>
    </recommendedName>
</protein>
<feature type="region of interest" description="Disordered" evidence="1">
    <location>
        <begin position="84"/>
        <end position="111"/>
    </location>
</feature>
<dbReference type="PANTHER" id="PTHR34370:SF2">
    <property type="entry name" value="GAG-POL POLYPROTEIN_RETROTRANSPOSON"/>
    <property type="match status" value="1"/>
</dbReference>
<dbReference type="EMBL" id="JACEGQ020000003">
    <property type="protein sequence ID" value="KAH8512632.1"/>
    <property type="molecule type" value="Genomic_DNA"/>
</dbReference>
<keyword evidence="2" id="KW-1133">Transmembrane helix</keyword>
<name>A0A8T2Z6G8_POPDE</name>
<evidence type="ECO:0008006" key="6">
    <source>
        <dbReference type="Google" id="ProtNLM"/>
    </source>
</evidence>
<evidence type="ECO:0000256" key="2">
    <source>
        <dbReference type="SAM" id="Phobius"/>
    </source>
</evidence>
<reference evidence="4" key="1">
    <citation type="journal article" date="2021" name="J. Hered.">
        <title>Genome Assembly of Salicaceae Populus deltoides (Eastern Cottonwood) I-69 Based on Nanopore Sequencing and Hi-C Technologies.</title>
        <authorList>
            <person name="Bai S."/>
            <person name="Wu H."/>
            <person name="Zhang J."/>
            <person name="Pan Z."/>
            <person name="Zhao W."/>
            <person name="Li Z."/>
            <person name="Tong C."/>
        </authorList>
    </citation>
    <scope>NUCLEOTIDE SEQUENCE</scope>
    <source>
        <tissue evidence="4">Leaf</tissue>
    </source>
</reference>
<feature type="transmembrane region" description="Helical" evidence="2">
    <location>
        <begin position="215"/>
        <end position="238"/>
    </location>
</feature>
<evidence type="ECO:0000313" key="5">
    <source>
        <dbReference type="Proteomes" id="UP000807159"/>
    </source>
</evidence>
<evidence type="ECO:0000256" key="1">
    <source>
        <dbReference type="SAM" id="MobiDB-lite"/>
    </source>
</evidence>
<accession>A0A8T2Z6G8</accession>
<feature type="signal peptide" evidence="3">
    <location>
        <begin position="1"/>
        <end position="27"/>
    </location>
</feature>
<keyword evidence="3" id="KW-0732">Signal</keyword>
<keyword evidence="5" id="KW-1185">Reference proteome</keyword>
<feature type="compositionally biased region" description="Polar residues" evidence="1">
    <location>
        <begin position="84"/>
        <end position="93"/>
    </location>
</feature>
<keyword evidence="2" id="KW-0472">Membrane</keyword>
<feature type="compositionally biased region" description="Basic and acidic residues" evidence="1">
    <location>
        <begin position="95"/>
        <end position="108"/>
    </location>
</feature>
<feature type="chain" id="PRO_5035874475" description="Gag-Pol polyprotein/retrotransposon" evidence="3">
    <location>
        <begin position="28"/>
        <end position="239"/>
    </location>
</feature>
<gene>
    <name evidence="4" type="ORF">H0E87_006060</name>
</gene>
<dbReference type="AlphaFoldDB" id="A0A8T2Z6G8"/>
<proteinExistence type="predicted"/>
<organism evidence="4 5">
    <name type="scientific">Populus deltoides</name>
    <name type="common">Eastern poplar</name>
    <name type="synonym">Eastern cottonwood</name>
    <dbReference type="NCBI Taxonomy" id="3696"/>
    <lineage>
        <taxon>Eukaryota</taxon>
        <taxon>Viridiplantae</taxon>
        <taxon>Streptophyta</taxon>
        <taxon>Embryophyta</taxon>
        <taxon>Tracheophyta</taxon>
        <taxon>Spermatophyta</taxon>
        <taxon>Magnoliopsida</taxon>
        <taxon>eudicotyledons</taxon>
        <taxon>Gunneridae</taxon>
        <taxon>Pentapetalae</taxon>
        <taxon>rosids</taxon>
        <taxon>fabids</taxon>
        <taxon>Malpighiales</taxon>
        <taxon>Salicaceae</taxon>
        <taxon>Saliceae</taxon>
        <taxon>Populus</taxon>
    </lineage>
</organism>